<dbReference type="AlphaFoldDB" id="A0A1G4BEC5"/>
<organism evidence="1 2">
    <name type="scientific">Colletotrichum orchidophilum</name>
    <dbReference type="NCBI Taxonomy" id="1209926"/>
    <lineage>
        <taxon>Eukaryota</taxon>
        <taxon>Fungi</taxon>
        <taxon>Dikarya</taxon>
        <taxon>Ascomycota</taxon>
        <taxon>Pezizomycotina</taxon>
        <taxon>Sordariomycetes</taxon>
        <taxon>Hypocreomycetidae</taxon>
        <taxon>Glomerellales</taxon>
        <taxon>Glomerellaceae</taxon>
        <taxon>Colletotrichum</taxon>
    </lineage>
</organism>
<dbReference type="Proteomes" id="UP000176998">
    <property type="component" value="Unassembled WGS sequence"/>
</dbReference>
<dbReference type="RefSeq" id="XP_022476863.1">
    <property type="nucleotide sequence ID" value="XM_022616722.1"/>
</dbReference>
<dbReference type="EMBL" id="MJBS01000034">
    <property type="protein sequence ID" value="OHE99718.1"/>
    <property type="molecule type" value="Genomic_DNA"/>
</dbReference>
<comment type="caution">
    <text evidence="1">The sequence shown here is derived from an EMBL/GenBank/DDBJ whole genome shotgun (WGS) entry which is preliminary data.</text>
</comment>
<evidence type="ECO:0000313" key="1">
    <source>
        <dbReference type="EMBL" id="OHE99718.1"/>
    </source>
</evidence>
<proteinExistence type="predicted"/>
<protein>
    <submittedName>
        <fullName evidence="1">Uncharacterized protein</fullName>
    </submittedName>
</protein>
<keyword evidence="2" id="KW-1185">Reference proteome</keyword>
<dbReference type="OrthoDB" id="4828553at2759"/>
<reference evidence="1 2" key="1">
    <citation type="submission" date="2016-09" db="EMBL/GenBank/DDBJ databases">
        <authorList>
            <person name="Capua I."/>
            <person name="De Benedictis P."/>
            <person name="Joannis T."/>
            <person name="Lombin L.H."/>
            <person name="Cattoli G."/>
        </authorList>
    </citation>
    <scope>NUCLEOTIDE SEQUENCE [LARGE SCALE GENOMIC DNA]</scope>
    <source>
        <strain evidence="1 2">IMI 309357</strain>
    </source>
</reference>
<name>A0A1G4BEC5_9PEZI</name>
<gene>
    <name evidence="1" type="ORF">CORC01_05076</name>
</gene>
<accession>A0A1G4BEC5</accession>
<sequence length="185" mass="22009">MPQPTQPGIPSKSCLRKPKRSFFRVEKKRVRFNGEDQVRIFQRRGDELIAPPRNPSAFKNGAGFEDDDDIVNLHLEQANIHKRLSKDKAIMDRYFLTRLLTPGTKLCRLLQETLFQRRKKTNAYMYRQNARLTRKRRGNVRGKYRVKKLHWEFAQRVKSRLQHGGQYIVSLVQRGWKLNTRYQAI</sequence>
<dbReference type="GeneID" id="34558232"/>
<evidence type="ECO:0000313" key="2">
    <source>
        <dbReference type="Proteomes" id="UP000176998"/>
    </source>
</evidence>